<dbReference type="CDD" id="cd07011">
    <property type="entry name" value="cupin_PMI_type_I_N"/>
    <property type="match status" value="1"/>
</dbReference>
<evidence type="ECO:0000256" key="5">
    <source>
        <dbReference type="ARBA" id="ARBA00011956"/>
    </source>
</evidence>
<dbReference type="NCBIfam" id="TIGR00218">
    <property type="entry name" value="manA"/>
    <property type="match status" value="1"/>
</dbReference>
<comment type="cofactor">
    <cofactor evidence="11 12">
        <name>Zn(2+)</name>
        <dbReference type="ChEBI" id="CHEBI:29105"/>
    </cofactor>
    <text evidence="11 12">Binds 1 zinc ion per subunit.</text>
</comment>
<dbReference type="AlphaFoldDB" id="A0A1Y2AWC2"/>
<evidence type="ECO:0000256" key="4">
    <source>
        <dbReference type="ARBA" id="ARBA00010772"/>
    </source>
</evidence>
<feature type="active site" evidence="10">
    <location>
        <position position="310"/>
    </location>
</feature>
<organism evidence="18 19">
    <name type="scientific">Naematelia encephala</name>
    <dbReference type="NCBI Taxonomy" id="71784"/>
    <lineage>
        <taxon>Eukaryota</taxon>
        <taxon>Fungi</taxon>
        <taxon>Dikarya</taxon>
        <taxon>Basidiomycota</taxon>
        <taxon>Agaricomycotina</taxon>
        <taxon>Tremellomycetes</taxon>
        <taxon>Tremellales</taxon>
        <taxon>Naemateliaceae</taxon>
        <taxon>Naematelia</taxon>
    </lineage>
</organism>
<evidence type="ECO:0000259" key="16">
    <source>
        <dbReference type="Pfam" id="PF20511"/>
    </source>
</evidence>
<name>A0A1Y2AWC2_9TREE</name>
<evidence type="ECO:0000313" key="18">
    <source>
        <dbReference type="EMBL" id="ORY26786.1"/>
    </source>
</evidence>
<dbReference type="InParanoid" id="A0A1Y2AWC2"/>
<dbReference type="FunCoup" id="A0A1Y2AWC2">
    <property type="interactions" value="362"/>
</dbReference>
<dbReference type="InterPro" id="IPR016305">
    <property type="entry name" value="Mannose-6-P_Isomerase"/>
</dbReference>
<feature type="domain" description="Phosphomannose isomerase type I C-terminal" evidence="15">
    <location>
        <begin position="352"/>
        <end position="396"/>
    </location>
</feature>
<accession>A0A1Y2AWC2</accession>
<keyword evidence="9 12" id="KW-0413">Isomerase</keyword>
<dbReference type="InterPro" id="IPR046458">
    <property type="entry name" value="PMI_typeI_hel"/>
</dbReference>
<feature type="binding site" evidence="11">
    <location>
        <position position="111"/>
    </location>
    <ligand>
        <name>Zn(2+)</name>
        <dbReference type="ChEBI" id="CHEBI:29105"/>
    </ligand>
</feature>
<evidence type="ECO:0000256" key="12">
    <source>
        <dbReference type="RuleBase" id="RU000611"/>
    </source>
</evidence>
<protein>
    <recommendedName>
        <fullName evidence="6 12">Mannose-6-phosphate isomerase</fullName>
        <ecNumber evidence="5 12">5.3.1.8</ecNumber>
    </recommendedName>
</protein>
<dbReference type="PROSITE" id="PS00965">
    <property type="entry name" value="PMI_I_1"/>
    <property type="match status" value="1"/>
</dbReference>
<feature type="domain" description="Phosphomannose isomerase type I catalytic" evidence="16">
    <location>
        <begin position="6"/>
        <end position="151"/>
    </location>
</feature>
<sequence length="437" mass="47570">MSSAPVFKLAPGIQSYDWGKKGSASLAAQLGQTCIPGFEIDENKTYAELWMGTHPNVPSKSGDKLLSDLLKSDPSLIGDKVVSAFPDAKDGNLPFLFKVLSIGTALSIQAHPDKTLARKLFDERPHIYKDPNHKPEMAIALTPFLAFLNFLPLPTILLHLLSVPELDLFISPEITTELAASLTLPSTRPPDSFLFEPTVSPPTDSQKEILKKIFGAIMSADEATVKQAIDSLIARYEKKEEIAESEKGLVDLAIMLNEQYPGDIGILCVFLLNVVELKRGDAAFLGADMPHAYISGDIIECMATSDNVVRAGLTPKLRDVETLVSMLTYEAGPGSKQLQRPVSFGSDDSTKLYDPPIDEFSVLMLSLEAGKTTEHRAIDGPSICVVTEGKGTVNWGESEAEEAFSRGDVLFIGAGKEIKWEAQEPVELFRAYVEASK</sequence>
<dbReference type="InterPro" id="IPR014710">
    <property type="entry name" value="RmlC-like_jellyroll"/>
</dbReference>
<dbReference type="InterPro" id="IPR011051">
    <property type="entry name" value="RmlC_Cupin_sf"/>
</dbReference>
<dbReference type="InterPro" id="IPR046457">
    <property type="entry name" value="PMI_typeI_cat"/>
</dbReference>
<evidence type="ECO:0000259" key="17">
    <source>
        <dbReference type="Pfam" id="PF20512"/>
    </source>
</evidence>
<reference evidence="18 19" key="1">
    <citation type="submission" date="2016-07" db="EMBL/GenBank/DDBJ databases">
        <title>Pervasive Adenine N6-methylation of Active Genes in Fungi.</title>
        <authorList>
            <consortium name="DOE Joint Genome Institute"/>
            <person name="Mondo S.J."/>
            <person name="Dannebaum R.O."/>
            <person name="Kuo R.C."/>
            <person name="Labutti K."/>
            <person name="Haridas S."/>
            <person name="Kuo A."/>
            <person name="Salamov A."/>
            <person name="Ahrendt S.R."/>
            <person name="Lipzen A."/>
            <person name="Sullivan W."/>
            <person name="Andreopoulos W.B."/>
            <person name="Clum A."/>
            <person name="Lindquist E."/>
            <person name="Daum C."/>
            <person name="Ramamoorthy G.K."/>
            <person name="Gryganskyi A."/>
            <person name="Culley D."/>
            <person name="Magnuson J.K."/>
            <person name="James T.Y."/>
            <person name="O'Malley M.A."/>
            <person name="Stajich J.E."/>
            <person name="Spatafora J.W."/>
            <person name="Visel A."/>
            <person name="Grigoriev I.V."/>
        </authorList>
    </citation>
    <scope>NUCLEOTIDE SEQUENCE [LARGE SCALE GENOMIC DNA]</scope>
    <source>
        <strain evidence="18 19">68-887.2</strain>
    </source>
</reference>
<dbReference type="EC" id="5.3.1.8" evidence="5 12"/>
<comment type="catalytic activity">
    <reaction evidence="1 12">
        <text>D-mannose 6-phosphate = D-fructose 6-phosphate</text>
        <dbReference type="Rhea" id="RHEA:12356"/>
        <dbReference type="ChEBI" id="CHEBI:58735"/>
        <dbReference type="ChEBI" id="CHEBI:61527"/>
        <dbReference type="EC" id="5.3.1.8"/>
    </reaction>
</comment>
<dbReference type="OrthoDB" id="6605218at2759"/>
<feature type="binding site" evidence="11">
    <location>
        <position position="291"/>
    </location>
    <ligand>
        <name>Zn(2+)</name>
        <dbReference type="ChEBI" id="CHEBI:29105"/>
    </ligand>
</feature>
<dbReference type="Proteomes" id="UP000193986">
    <property type="component" value="Unassembled WGS sequence"/>
</dbReference>
<dbReference type="InterPro" id="IPR018050">
    <property type="entry name" value="Pmannose_isomerase-type1_CS"/>
</dbReference>
<dbReference type="FunFam" id="2.60.120.10:FF:000044">
    <property type="entry name" value="Mannose-6-phosphate isomerase"/>
    <property type="match status" value="1"/>
</dbReference>
<dbReference type="SUPFAM" id="SSF51182">
    <property type="entry name" value="RmlC-like cupins"/>
    <property type="match status" value="1"/>
</dbReference>
<dbReference type="Gene3D" id="2.60.120.10">
    <property type="entry name" value="Jelly Rolls"/>
    <property type="match status" value="2"/>
</dbReference>
<dbReference type="GO" id="GO:0009298">
    <property type="term" value="P:GDP-mannose biosynthetic process"/>
    <property type="evidence" value="ECO:0007669"/>
    <property type="project" value="UniProtKB-UniPathway"/>
</dbReference>
<dbReference type="PRINTS" id="PR00714">
    <property type="entry name" value="MAN6PISMRASE"/>
</dbReference>
<gene>
    <name evidence="18" type="ORF">BCR39DRAFT_540208</name>
</gene>
<dbReference type="InterPro" id="IPR046456">
    <property type="entry name" value="PMI_typeI_C"/>
</dbReference>
<comment type="function">
    <text evidence="2">Involved in the synthesis of the GDP-mannose and dolichol-phosphate-mannose required for a number of critical mannosyl transfer reactions.</text>
</comment>
<dbReference type="GO" id="GO:0005975">
    <property type="term" value="P:carbohydrate metabolic process"/>
    <property type="evidence" value="ECO:0007669"/>
    <property type="project" value="InterPro"/>
</dbReference>
<dbReference type="Pfam" id="PF20511">
    <property type="entry name" value="PMI_typeI_cat"/>
    <property type="match status" value="1"/>
</dbReference>
<dbReference type="Gene3D" id="1.10.441.10">
    <property type="entry name" value="Phosphomannose Isomerase, domain 2"/>
    <property type="match status" value="1"/>
</dbReference>
<evidence type="ECO:0000256" key="7">
    <source>
        <dbReference type="ARBA" id="ARBA00022723"/>
    </source>
</evidence>
<comment type="pathway">
    <text evidence="3 14">Nucleotide-sugar biosynthesis; GDP-alpha-D-mannose biosynthesis; alpha-D-mannose 1-phosphate from D-fructose 6-phosphate: step 1/2.</text>
</comment>
<evidence type="ECO:0000256" key="1">
    <source>
        <dbReference type="ARBA" id="ARBA00000757"/>
    </source>
</evidence>
<comment type="caution">
    <text evidence="18">The sequence shown here is derived from an EMBL/GenBank/DDBJ whole genome shotgun (WGS) entry which is preliminary data.</text>
</comment>
<dbReference type="PIRSF" id="PIRSF001480">
    <property type="entry name" value="Mannose-6-phosphate_isomerase"/>
    <property type="match status" value="1"/>
</dbReference>
<evidence type="ECO:0000259" key="15">
    <source>
        <dbReference type="Pfam" id="PF01238"/>
    </source>
</evidence>
<keyword evidence="8 11" id="KW-0862">Zinc</keyword>
<dbReference type="EMBL" id="MCFC01000044">
    <property type="protein sequence ID" value="ORY26786.1"/>
    <property type="molecule type" value="Genomic_DNA"/>
</dbReference>
<evidence type="ECO:0000256" key="9">
    <source>
        <dbReference type="ARBA" id="ARBA00023235"/>
    </source>
</evidence>
<feature type="binding site" evidence="11">
    <location>
        <position position="136"/>
    </location>
    <ligand>
        <name>Zn(2+)</name>
        <dbReference type="ChEBI" id="CHEBI:29105"/>
    </ligand>
</feature>
<dbReference type="GO" id="GO:0004476">
    <property type="term" value="F:mannose-6-phosphate isomerase activity"/>
    <property type="evidence" value="ECO:0007669"/>
    <property type="project" value="UniProtKB-EC"/>
</dbReference>
<feature type="domain" description="Phosphomannose isomerase type I helical insertion" evidence="17">
    <location>
        <begin position="197"/>
        <end position="272"/>
    </location>
</feature>
<evidence type="ECO:0000256" key="2">
    <source>
        <dbReference type="ARBA" id="ARBA00002564"/>
    </source>
</evidence>
<dbReference type="Pfam" id="PF01238">
    <property type="entry name" value="PMI_typeI_C"/>
    <property type="match status" value="1"/>
</dbReference>
<evidence type="ECO:0000256" key="14">
    <source>
        <dbReference type="RuleBase" id="RU004248"/>
    </source>
</evidence>
<proteinExistence type="inferred from homology"/>
<dbReference type="PANTHER" id="PTHR10309:SF0">
    <property type="entry name" value="MANNOSE-6-PHOSPHATE ISOMERASE"/>
    <property type="match status" value="1"/>
</dbReference>
<evidence type="ECO:0000256" key="3">
    <source>
        <dbReference type="ARBA" id="ARBA00004666"/>
    </source>
</evidence>
<dbReference type="PANTHER" id="PTHR10309">
    <property type="entry name" value="MANNOSE-6-PHOSPHATE ISOMERASE"/>
    <property type="match status" value="1"/>
</dbReference>
<dbReference type="InterPro" id="IPR001250">
    <property type="entry name" value="Man6P_Isoase-1"/>
</dbReference>
<dbReference type="STRING" id="71784.A0A1Y2AWC2"/>
<dbReference type="UniPathway" id="UPA00126">
    <property type="reaction ID" value="UER00423"/>
</dbReference>
<dbReference type="GO" id="GO:0005829">
    <property type="term" value="C:cytosol"/>
    <property type="evidence" value="ECO:0007669"/>
    <property type="project" value="TreeGrafter"/>
</dbReference>
<keyword evidence="19" id="KW-1185">Reference proteome</keyword>
<evidence type="ECO:0000256" key="13">
    <source>
        <dbReference type="RuleBase" id="RU004189"/>
    </source>
</evidence>
<evidence type="ECO:0000256" key="6">
    <source>
        <dbReference type="ARBA" id="ARBA00018236"/>
    </source>
</evidence>
<evidence type="ECO:0000256" key="11">
    <source>
        <dbReference type="PIRSR" id="PIRSR001480-2"/>
    </source>
</evidence>
<evidence type="ECO:0000256" key="10">
    <source>
        <dbReference type="PIRSR" id="PIRSR001480-1"/>
    </source>
</evidence>
<comment type="similarity">
    <text evidence="4 13">Belongs to the mannose-6-phosphate isomerase type 1 family.</text>
</comment>
<dbReference type="Pfam" id="PF20512">
    <property type="entry name" value="PMI_typeI_hel"/>
    <property type="match status" value="1"/>
</dbReference>
<evidence type="ECO:0000256" key="8">
    <source>
        <dbReference type="ARBA" id="ARBA00022833"/>
    </source>
</evidence>
<dbReference type="GO" id="GO:0008270">
    <property type="term" value="F:zinc ion binding"/>
    <property type="evidence" value="ECO:0007669"/>
    <property type="project" value="InterPro"/>
</dbReference>
<evidence type="ECO:0000313" key="19">
    <source>
        <dbReference type="Proteomes" id="UP000193986"/>
    </source>
</evidence>
<keyword evidence="7 11" id="KW-0479">Metal-binding</keyword>
<dbReference type="PROSITE" id="PS00966">
    <property type="entry name" value="PMI_I_2"/>
    <property type="match status" value="1"/>
</dbReference>
<feature type="binding site" evidence="11">
    <location>
        <position position="109"/>
    </location>
    <ligand>
        <name>Zn(2+)</name>
        <dbReference type="ChEBI" id="CHEBI:29105"/>
    </ligand>
</feature>